<dbReference type="KEGG" id="str:Sterm_0149"/>
<accession>D1AJX7</accession>
<dbReference type="GO" id="GO:0019143">
    <property type="term" value="F:3-deoxy-manno-octulosonate-8-phosphatase activity"/>
    <property type="evidence" value="ECO:0007669"/>
    <property type="project" value="UniProtKB-EC"/>
</dbReference>
<evidence type="ECO:0000256" key="5">
    <source>
        <dbReference type="ARBA" id="ARBA00022801"/>
    </source>
</evidence>
<dbReference type="GO" id="GO:0046872">
    <property type="term" value="F:metal ion binding"/>
    <property type="evidence" value="ECO:0007669"/>
    <property type="project" value="UniProtKB-KW"/>
</dbReference>
<feature type="binding site" evidence="7">
    <location>
        <position position="8"/>
    </location>
    <ligand>
        <name>Mg(2+)</name>
        <dbReference type="ChEBI" id="CHEBI:18420"/>
    </ligand>
</feature>
<dbReference type="SFLD" id="SFLDG01136">
    <property type="entry name" value="C1.6:_Phosphoserine_Phosphatas"/>
    <property type="match status" value="1"/>
</dbReference>
<dbReference type="EC" id="3.1.3.45" evidence="8"/>
<keyword evidence="9" id="KW-1185">Reference proteome</keyword>
<dbReference type="Gene3D" id="3.40.50.1000">
    <property type="entry name" value="HAD superfamily/HAD-like"/>
    <property type="match status" value="1"/>
</dbReference>
<dbReference type="FunFam" id="3.40.50.1000:FF:000029">
    <property type="entry name" value="3-deoxy-D-manno-octulosonate 8-phosphate phosphatase KdsC"/>
    <property type="match status" value="1"/>
</dbReference>
<gene>
    <name evidence="8" type="ordered locus">Sterm_0149</name>
</gene>
<evidence type="ECO:0000256" key="7">
    <source>
        <dbReference type="PIRSR" id="PIRSR006118-2"/>
    </source>
</evidence>
<keyword evidence="6 7" id="KW-0460">Magnesium</keyword>
<dbReference type="AlphaFoldDB" id="D1AJX7"/>
<dbReference type="PANTHER" id="PTHR21485">
    <property type="entry name" value="HAD SUPERFAMILY MEMBERS CMAS AND KDSC"/>
    <property type="match status" value="1"/>
</dbReference>
<evidence type="ECO:0000256" key="6">
    <source>
        <dbReference type="ARBA" id="ARBA00022842"/>
    </source>
</evidence>
<dbReference type="STRING" id="526218.Sterm_0149"/>
<dbReference type="InterPro" id="IPR050793">
    <property type="entry name" value="CMP-NeuNAc_synthase"/>
</dbReference>
<feature type="binding site" evidence="7">
    <location>
        <position position="102"/>
    </location>
    <ligand>
        <name>Mg(2+)</name>
        <dbReference type="ChEBI" id="CHEBI:18420"/>
    </ligand>
</feature>
<dbReference type="NCBIfam" id="TIGR01662">
    <property type="entry name" value="HAD-SF-IIIA"/>
    <property type="match status" value="1"/>
</dbReference>
<dbReference type="GO" id="GO:0008781">
    <property type="term" value="F:N-acylneuraminate cytidylyltransferase activity"/>
    <property type="evidence" value="ECO:0007669"/>
    <property type="project" value="TreeGrafter"/>
</dbReference>
<comment type="subunit">
    <text evidence="3">Homotetramer.</text>
</comment>
<sequence>MIKLIILDVDGTLTKGGILIGNSGEEFKEFNVKDGYMIASARKKCGKIFAIITGRNSKIVSIRAKELGITHLYQGIDDKIVVYEQLKKELNITDEETAYIGDDLNDFEVMKRVGLVGAPADACREILETADFVSSKNGGEGAVREFLEYILKKENSWNKIVQSN</sequence>
<dbReference type="Pfam" id="PF08282">
    <property type="entry name" value="Hydrolase_3"/>
    <property type="match status" value="1"/>
</dbReference>
<dbReference type="EMBL" id="CP001739">
    <property type="protein sequence ID" value="ACZ07034.1"/>
    <property type="molecule type" value="Genomic_DNA"/>
</dbReference>
<comment type="similarity">
    <text evidence="2">Belongs to the KdsC family.</text>
</comment>
<reference evidence="8 9" key="2">
    <citation type="journal article" date="2010" name="Stand. Genomic Sci.">
        <title>Complete genome sequence of Sebaldella termitidis type strain (NCTC 11300).</title>
        <authorList>
            <person name="Harmon-Smith M."/>
            <person name="Celia L."/>
            <person name="Chertkov O."/>
            <person name="Lapidus A."/>
            <person name="Copeland A."/>
            <person name="Glavina Del Rio T."/>
            <person name="Nolan M."/>
            <person name="Lucas S."/>
            <person name="Tice H."/>
            <person name="Cheng J.F."/>
            <person name="Han C."/>
            <person name="Detter J.C."/>
            <person name="Bruce D."/>
            <person name="Goodwin L."/>
            <person name="Pitluck S."/>
            <person name="Pati A."/>
            <person name="Liolios K."/>
            <person name="Ivanova N."/>
            <person name="Mavromatis K."/>
            <person name="Mikhailova N."/>
            <person name="Chen A."/>
            <person name="Palaniappan K."/>
            <person name="Land M."/>
            <person name="Hauser L."/>
            <person name="Chang Y.J."/>
            <person name="Jeffries C.D."/>
            <person name="Brettin T."/>
            <person name="Goker M."/>
            <person name="Beck B."/>
            <person name="Bristow J."/>
            <person name="Eisen J.A."/>
            <person name="Markowitz V."/>
            <person name="Hugenholtz P."/>
            <person name="Kyrpides N.C."/>
            <person name="Klenk H.P."/>
            <person name="Chen F."/>
        </authorList>
    </citation>
    <scope>NUCLEOTIDE SEQUENCE [LARGE SCALE GENOMIC DNA]</scope>
    <source>
        <strain evidence="9">ATCC 33386 / NCTC 11300</strain>
    </source>
</reference>
<dbReference type="PIRSF" id="PIRSF006118">
    <property type="entry name" value="KDO8-P_Ptase"/>
    <property type="match status" value="1"/>
</dbReference>
<keyword evidence="5 8" id="KW-0378">Hydrolase</keyword>
<evidence type="ECO:0000313" key="9">
    <source>
        <dbReference type="Proteomes" id="UP000000845"/>
    </source>
</evidence>
<evidence type="ECO:0000313" key="8">
    <source>
        <dbReference type="EMBL" id="ACZ07034.1"/>
    </source>
</evidence>
<reference evidence="9" key="1">
    <citation type="submission" date="2009-09" db="EMBL/GenBank/DDBJ databases">
        <title>The complete chromosome of Sebaldella termitidis ATCC 33386.</title>
        <authorList>
            <consortium name="US DOE Joint Genome Institute (JGI-PGF)"/>
            <person name="Lucas S."/>
            <person name="Copeland A."/>
            <person name="Lapidus A."/>
            <person name="Glavina del Rio T."/>
            <person name="Dalin E."/>
            <person name="Tice H."/>
            <person name="Bruce D."/>
            <person name="Goodwin L."/>
            <person name="Pitluck S."/>
            <person name="Kyrpides N."/>
            <person name="Mavromatis K."/>
            <person name="Ivanova N."/>
            <person name="Mikhailova N."/>
            <person name="Sims D."/>
            <person name="Meincke L."/>
            <person name="Brettin T."/>
            <person name="Detter J.C."/>
            <person name="Han C."/>
            <person name="Larimer F."/>
            <person name="Land M."/>
            <person name="Hauser L."/>
            <person name="Markowitz V."/>
            <person name="Cheng J.F."/>
            <person name="Hugenholtz P."/>
            <person name="Woyke T."/>
            <person name="Wu D."/>
            <person name="Eisen J.A."/>
        </authorList>
    </citation>
    <scope>NUCLEOTIDE SEQUENCE [LARGE SCALE GENOMIC DNA]</scope>
    <source>
        <strain evidence="9">ATCC 33386 / NCTC 11300</strain>
    </source>
</reference>
<keyword evidence="4 7" id="KW-0479">Metal-binding</keyword>
<dbReference type="NCBIfam" id="TIGR01670">
    <property type="entry name" value="KdsC-phosphatas"/>
    <property type="match status" value="1"/>
</dbReference>
<proteinExistence type="inferred from homology"/>
<dbReference type="InterPro" id="IPR023214">
    <property type="entry name" value="HAD_sf"/>
</dbReference>
<evidence type="ECO:0000256" key="2">
    <source>
        <dbReference type="ARBA" id="ARBA00005893"/>
    </source>
</evidence>
<protein>
    <submittedName>
        <fullName evidence="8">3-deoxy-D-manno-octulosonate 8-phosphate phosphatase, YrbI family</fullName>
        <ecNumber evidence="8">3.1.3.45</ecNumber>
    </submittedName>
</protein>
<dbReference type="InterPro" id="IPR010023">
    <property type="entry name" value="KdsC_fam"/>
</dbReference>
<organism evidence="8 9">
    <name type="scientific">Sebaldella termitidis (strain ATCC 33386 / NCTC 11300)</name>
    <dbReference type="NCBI Taxonomy" id="526218"/>
    <lineage>
        <taxon>Bacteria</taxon>
        <taxon>Fusobacteriati</taxon>
        <taxon>Fusobacteriota</taxon>
        <taxon>Fusobacteriia</taxon>
        <taxon>Fusobacteriales</taxon>
        <taxon>Leptotrichiaceae</taxon>
        <taxon>Sebaldella</taxon>
    </lineage>
</organism>
<comment type="cofactor">
    <cofactor evidence="1 7">
        <name>Mg(2+)</name>
        <dbReference type="ChEBI" id="CHEBI:18420"/>
    </cofactor>
</comment>
<dbReference type="RefSeq" id="WP_012859633.1">
    <property type="nucleotide sequence ID" value="NC_013517.1"/>
</dbReference>
<dbReference type="SFLD" id="SFLDG01138">
    <property type="entry name" value="C1.6.2:_Deoxy-d-mannose-octulo"/>
    <property type="match status" value="1"/>
</dbReference>
<evidence type="ECO:0000256" key="1">
    <source>
        <dbReference type="ARBA" id="ARBA00001946"/>
    </source>
</evidence>
<name>D1AJX7_SEBTE</name>
<dbReference type="CDD" id="cd01630">
    <property type="entry name" value="HAD_KDO-like"/>
    <property type="match status" value="1"/>
</dbReference>
<dbReference type="eggNOG" id="COG1778">
    <property type="taxonomic scope" value="Bacteria"/>
</dbReference>
<feature type="binding site" evidence="7">
    <location>
        <position position="10"/>
    </location>
    <ligand>
        <name>substrate</name>
    </ligand>
</feature>
<dbReference type="SUPFAM" id="SSF56784">
    <property type="entry name" value="HAD-like"/>
    <property type="match status" value="1"/>
</dbReference>
<dbReference type="InterPro" id="IPR006549">
    <property type="entry name" value="HAD-SF_hydro_IIIA"/>
</dbReference>
<dbReference type="Proteomes" id="UP000000845">
    <property type="component" value="Chromosome"/>
</dbReference>
<dbReference type="InterPro" id="IPR036412">
    <property type="entry name" value="HAD-like_sf"/>
</dbReference>
<dbReference type="PANTHER" id="PTHR21485:SF3">
    <property type="entry name" value="N-ACYLNEURAMINATE CYTIDYLYLTRANSFERASE"/>
    <property type="match status" value="1"/>
</dbReference>
<evidence type="ECO:0000256" key="3">
    <source>
        <dbReference type="ARBA" id="ARBA00011881"/>
    </source>
</evidence>
<evidence type="ECO:0000256" key="4">
    <source>
        <dbReference type="ARBA" id="ARBA00022723"/>
    </source>
</evidence>
<dbReference type="HOGENOM" id="CLU_106694_1_0_0"/>
<dbReference type="SFLD" id="SFLDS00003">
    <property type="entry name" value="Haloacid_Dehalogenase"/>
    <property type="match status" value="1"/>
</dbReference>